<dbReference type="GO" id="GO:0008270">
    <property type="term" value="F:zinc ion binding"/>
    <property type="evidence" value="ECO:0007669"/>
    <property type="project" value="InterPro"/>
</dbReference>
<organism evidence="6 7">
    <name type="scientific">Colletotrichum fructicola (strain Nara gc5)</name>
    <name type="common">Anthracnose fungus</name>
    <name type="synonym">Colletotrichum gloeosporioides (strain Nara gc5)</name>
    <dbReference type="NCBI Taxonomy" id="1213859"/>
    <lineage>
        <taxon>Eukaryota</taxon>
        <taxon>Fungi</taxon>
        <taxon>Dikarya</taxon>
        <taxon>Ascomycota</taxon>
        <taxon>Pezizomycotina</taxon>
        <taxon>Sordariomycetes</taxon>
        <taxon>Hypocreomycetidae</taxon>
        <taxon>Glomerellales</taxon>
        <taxon>Glomerellaceae</taxon>
        <taxon>Colletotrichum</taxon>
        <taxon>Colletotrichum gloeosporioides species complex</taxon>
    </lineage>
</organism>
<evidence type="ECO:0000259" key="5">
    <source>
        <dbReference type="PROSITE" id="PS50048"/>
    </source>
</evidence>
<feature type="domain" description="Zn(2)-C6 fungal-type" evidence="5">
    <location>
        <begin position="14"/>
        <end position="43"/>
    </location>
</feature>
<feature type="transmembrane region" description="Helical" evidence="4">
    <location>
        <begin position="282"/>
        <end position="300"/>
    </location>
</feature>
<dbReference type="OrthoDB" id="5386330at2759"/>
<name>A0A7J6IHE9_COLFN</name>
<dbReference type="Gene3D" id="4.10.240.10">
    <property type="entry name" value="Zn(2)-C6 fungal-type DNA-binding domain"/>
    <property type="match status" value="1"/>
</dbReference>
<dbReference type="GO" id="GO:0045944">
    <property type="term" value="P:positive regulation of transcription by RNA polymerase II"/>
    <property type="evidence" value="ECO:0007669"/>
    <property type="project" value="TreeGrafter"/>
</dbReference>
<dbReference type="PROSITE" id="PS50048">
    <property type="entry name" value="ZN2_CY6_FUNGAL_2"/>
    <property type="match status" value="1"/>
</dbReference>
<evidence type="ECO:0000256" key="1">
    <source>
        <dbReference type="ARBA" id="ARBA00004123"/>
    </source>
</evidence>
<evidence type="ECO:0000256" key="3">
    <source>
        <dbReference type="SAM" id="MobiDB-lite"/>
    </source>
</evidence>
<dbReference type="EMBL" id="ANPB02000009">
    <property type="protein sequence ID" value="KAF4475951.1"/>
    <property type="molecule type" value="Genomic_DNA"/>
</dbReference>
<dbReference type="GO" id="GO:0000981">
    <property type="term" value="F:DNA-binding transcription factor activity, RNA polymerase II-specific"/>
    <property type="evidence" value="ECO:0007669"/>
    <property type="project" value="InterPro"/>
</dbReference>
<protein>
    <recommendedName>
        <fullName evidence="5">Zn(2)-C6 fungal-type domain-containing protein</fullName>
    </recommendedName>
</protein>
<accession>A0A7J6IHE9</accession>
<dbReference type="PANTHER" id="PTHR37534">
    <property type="entry name" value="TRANSCRIPTIONAL ACTIVATOR PROTEIN UGA3"/>
    <property type="match status" value="1"/>
</dbReference>
<evidence type="ECO:0000313" key="6">
    <source>
        <dbReference type="EMBL" id="KAF4475951.1"/>
    </source>
</evidence>
<proteinExistence type="predicted"/>
<evidence type="ECO:0000256" key="4">
    <source>
        <dbReference type="SAM" id="Phobius"/>
    </source>
</evidence>
<keyword evidence="2" id="KW-0539">Nucleus</keyword>
<dbReference type="GO" id="GO:0005634">
    <property type="term" value="C:nucleus"/>
    <property type="evidence" value="ECO:0007669"/>
    <property type="project" value="UniProtKB-SubCell"/>
</dbReference>
<dbReference type="CDD" id="cd00067">
    <property type="entry name" value="GAL4"/>
    <property type="match status" value="1"/>
</dbReference>
<dbReference type="SUPFAM" id="SSF57701">
    <property type="entry name" value="Zn2/Cys6 DNA-binding domain"/>
    <property type="match status" value="1"/>
</dbReference>
<dbReference type="AlphaFoldDB" id="A0A7J6IHE9"/>
<keyword evidence="4" id="KW-0472">Membrane</keyword>
<feature type="region of interest" description="Disordered" evidence="3">
    <location>
        <begin position="136"/>
        <end position="170"/>
    </location>
</feature>
<dbReference type="RefSeq" id="XP_031890860.1">
    <property type="nucleotide sequence ID" value="XM_032029421.1"/>
</dbReference>
<dbReference type="GO" id="GO:0000976">
    <property type="term" value="F:transcription cis-regulatory region binding"/>
    <property type="evidence" value="ECO:0007669"/>
    <property type="project" value="TreeGrafter"/>
</dbReference>
<dbReference type="InterPro" id="IPR036864">
    <property type="entry name" value="Zn2-C6_fun-type_DNA-bd_sf"/>
</dbReference>
<dbReference type="PANTHER" id="PTHR37534:SF15">
    <property type="entry name" value="ZN(II)2CYS6 TRANSCRIPTION FACTOR (EUROFUNG)"/>
    <property type="match status" value="1"/>
</dbReference>
<evidence type="ECO:0000313" key="7">
    <source>
        <dbReference type="Proteomes" id="UP000011096"/>
    </source>
</evidence>
<dbReference type="InParanoid" id="A0A7J6IHE9"/>
<keyword evidence="7" id="KW-1185">Reference proteome</keyword>
<dbReference type="Pfam" id="PF00172">
    <property type="entry name" value="Zn_clus"/>
    <property type="match status" value="1"/>
</dbReference>
<dbReference type="Pfam" id="PF11951">
    <property type="entry name" value="Fungal_trans_2"/>
    <property type="match status" value="2"/>
</dbReference>
<dbReference type="InterPro" id="IPR021858">
    <property type="entry name" value="Fun_TF"/>
</dbReference>
<comment type="subcellular location">
    <subcellularLocation>
        <location evidence="1">Nucleus</location>
    </subcellularLocation>
</comment>
<evidence type="ECO:0000256" key="2">
    <source>
        <dbReference type="ARBA" id="ARBA00023242"/>
    </source>
</evidence>
<keyword evidence="4" id="KW-0812">Transmembrane</keyword>
<comment type="caution">
    <text evidence="6">The sequence shown here is derived from an EMBL/GenBank/DDBJ whole genome shotgun (WGS) entry which is preliminary data.</text>
</comment>
<feature type="compositionally biased region" description="Low complexity" evidence="3">
    <location>
        <begin position="159"/>
        <end position="170"/>
    </location>
</feature>
<dbReference type="SMART" id="SM00066">
    <property type="entry name" value="GAL4"/>
    <property type="match status" value="1"/>
</dbReference>
<reference evidence="6 7" key="2">
    <citation type="submission" date="2020-04" db="EMBL/GenBank/DDBJ databases">
        <title>Genome sequencing and assembly of multiple isolates from the Colletotrichum gloeosporioides species complex.</title>
        <authorList>
            <person name="Gan P."/>
            <person name="Shirasu K."/>
        </authorList>
    </citation>
    <scope>NUCLEOTIDE SEQUENCE [LARGE SCALE GENOMIC DNA]</scope>
    <source>
        <strain evidence="6 7">Nara gc5</strain>
    </source>
</reference>
<dbReference type="InterPro" id="IPR001138">
    <property type="entry name" value="Zn2Cys6_DnaBD"/>
</dbReference>
<sequence length="503" mass="56920">MARRKRKYVPKVKGCYECSQRRIDCDGTKPSCFKCTTRGIQCSGFGLQYKFLDGFSRTARSRSLGNRSALLKDALAQSSTSKSSRFRYHNCHAATLEQEKPHDSWEAIYWESSTLDLYDTAQQDALIDACLQTSPRMNDEGSDPEVPNNSAVEEKDVAENASSSTTTTEVEAVVRPRKPAMLASLSILEPWKEFLIAHFSESIAPEMVVIDDCFNGWRHLVLPLAWTNEMIMDSVLAVSAFHIAGKAASQADLDPYRLYTRAIHQLLNRKDLVDWDKETRQFVILAIMVLLVSVMVNGLSDFPIVFQMLESAIDAVGGEDVIKDGAEMGGFLLRQIHKMRVYAAPLLSQEAGVDAIMYHGKESFDCLYYYHSLYPDYCSTFDHLADLRQQAFNIYLNRALGDSIMGESSAELISSYQKGLKSLPDGSVGEHCLVWPTFIAALECRNHEQQSFFEQFLLRQYHRNQFLNILKALELLRSIWDQTGRGSETNWPALIPSMRVFIM</sequence>
<dbReference type="PROSITE" id="PS00463">
    <property type="entry name" value="ZN2_CY6_FUNGAL_1"/>
    <property type="match status" value="1"/>
</dbReference>
<gene>
    <name evidence="6" type="ORF">CGGC5_v014564</name>
</gene>
<reference evidence="6 7" key="1">
    <citation type="submission" date="2012-08" db="EMBL/GenBank/DDBJ databases">
        <authorList>
            <person name="Gan P.H.P."/>
            <person name="Ikeda K."/>
            <person name="Irieda H."/>
            <person name="Narusaka M."/>
            <person name="O'Connell R.J."/>
            <person name="Narusaka Y."/>
            <person name="Takano Y."/>
            <person name="Kubo Y."/>
            <person name="Shirasu K."/>
        </authorList>
    </citation>
    <scope>NUCLEOTIDE SEQUENCE [LARGE SCALE GENOMIC DNA]</scope>
    <source>
        <strain evidence="6 7">Nara gc5</strain>
    </source>
</reference>
<keyword evidence="4" id="KW-1133">Transmembrane helix</keyword>
<dbReference type="GeneID" id="43613499"/>
<dbReference type="Proteomes" id="UP000011096">
    <property type="component" value="Unassembled WGS sequence"/>
</dbReference>